<accession>W6YLU8</accession>
<evidence type="ECO:0000256" key="1">
    <source>
        <dbReference type="SAM" id="Phobius"/>
    </source>
</evidence>
<dbReference type="AlphaFoldDB" id="W6YLU8"/>
<proteinExistence type="predicted"/>
<feature type="transmembrane region" description="Helical" evidence="1">
    <location>
        <begin position="6"/>
        <end position="27"/>
    </location>
</feature>
<dbReference type="KEGG" id="bze:COCCADRAFT_98926"/>
<name>W6YLU8_COCC2</name>
<evidence type="ECO:0000313" key="2">
    <source>
        <dbReference type="EMBL" id="EUC32351.1"/>
    </source>
</evidence>
<sequence length="92" mass="10267">NTASRLTRSGTLALFFCFLVFNVVFLLDGRAISSLSQWHAMTLTNLTRSTFTNLPTWTDIECQLDMPRGDDKSYTCICDAAVIARLCLLKGN</sequence>
<keyword evidence="3" id="KW-1185">Reference proteome</keyword>
<keyword evidence="1" id="KW-1133">Transmembrane helix</keyword>
<feature type="non-terminal residue" evidence="2">
    <location>
        <position position="1"/>
    </location>
</feature>
<dbReference type="HOGENOM" id="CLU_2418945_0_0_1"/>
<dbReference type="RefSeq" id="XP_007713381.1">
    <property type="nucleotide sequence ID" value="XM_007715191.1"/>
</dbReference>
<reference evidence="2 3" key="1">
    <citation type="journal article" date="2013" name="PLoS Genet.">
        <title>Comparative genome structure, secondary metabolite, and effector coding capacity across Cochliobolus pathogens.</title>
        <authorList>
            <person name="Condon B.J."/>
            <person name="Leng Y."/>
            <person name="Wu D."/>
            <person name="Bushley K.E."/>
            <person name="Ohm R.A."/>
            <person name="Otillar R."/>
            <person name="Martin J."/>
            <person name="Schackwitz W."/>
            <person name="Grimwood J."/>
            <person name="MohdZainudin N."/>
            <person name="Xue C."/>
            <person name="Wang R."/>
            <person name="Manning V.A."/>
            <person name="Dhillon B."/>
            <person name="Tu Z.J."/>
            <person name="Steffenson B.J."/>
            <person name="Salamov A."/>
            <person name="Sun H."/>
            <person name="Lowry S."/>
            <person name="LaButti K."/>
            <person name="Han J."/>
            <person name="Copeland A."/>
            <person name="Lindquist E."/>
            <person name="Barry K."/>
            <person name="Schmutz J."/>
            <person name="Baker S.E."/>
            <person name="Ciuffetti L.M."/>
            <person name="Grigoriev I.V."/>
            <person name="Zhong S."/>
            <person name="Turgeon B.G."/>
        </authorList>
    </citation>
    <scope>NUCLEOTIDE SEQUENCE [LARGE SCALE GENOMIC DNA]</scope>
    <source>
        <strain evidence="2 3">26-R-13</strain>
    </source>
</reference>
<dbReference type="Proteomes" id="UP000053841">
    <property type="component" value="Unassembled WGS sequence"/>
</dbReference>
<evidence type="ECO:0000313" key="3">
    <source>
        <dbReference type="Proteomes" id="UP000053841"/>
    </source>
</evidence>
<keyword evidence="1" id="KW-0812">Transmembrane</keyword>
<dbReference type="OrthoDB" id="10547082at2759"/>
<organism evidence="2 3">
    <name type="scientific">Cochliobolus carbonum (strain 26-R-13)</name>
    <name type="common">Maize leaf spot fungus</name>
    <name type="synonym">Bipolaris zeicola</name>
    <dbReference type="NCBI Taxonomy" id="930089"/>
    <lineage>
        <taxon>Eukaryota</taxon>
        <taxon>Fungi</taxon>
        <taxon>Dikarya</taxon>
        <taxon>Ascomycota</taxon>
        <taxon>Pezizomycotina</taxon>
        <taxon>Dothideomycetes</taxon>
        <taxon>Pleosporomycetidae</taxon>
        <taxon>Pleosporales</taxon>
        <taxon>Pleosporineae</taxon>
        <taxon>Pleosporaceae</taxon>
        <taxon>Bipolaris</taxon>
    </lineage>
</organism>
<keyword evidence="1" id="KW-0472">Membrane</keyword>
<dbReference type="GeneID" id="19154694"/>
<protein>
    <submittedName>
        <fullName evidence="2">Uncharacterized protein</fullName>
    </submittedName>
</protein>
<gene>
    <name evidence="2" type="ORF">COCCADRAFT_98926</name>
</gene>
<dbReference type="EMBL" id="KI964636">
    <property type="protein sequence ID" value="EUC32351.1"/>
    <property type="molecule type" value="Genomic_DNA"/>
</dbReference>